<proteinExistence type="inferred from homology"/>
<comment type="caution">
    <text evidence="8">The sequence shown here is derived from an EMBL/GenBank/DDBJ whole genome shotgun (WGS) entry which is preliminary data.</text>
</comment>
<dbReference type="SUPFAM" id="SSF51161">
    <property type="entry name" value="Trimeric LpxA-like enzymes"/>
    <property type="match status" value="1"/>
</dbReference>
<reference evidence="9" key="1">
    <citation type="submission" date="2016-01" db="EMBL/GenBank/DDBJ databases">
        <authorList>
            <person name="Mitreva M."/>
            <person name="Pepin K.H."/>
            <person name="Mihindukulasuriya K.A."/>
            <person name="Fulton R."/>
            <person name="Fronick C."/>
            <person name="O'Laughlin M."/>
            <person name="Miner T."/>
            <person name="Herter B."/>
            <person name="Rosa B.A."/>
            <person name="Cordes M."/>
            <person name="Tomlinson C."/>
            <person name="Wollam A."/>
            <person name="Palsikar V.B."/>
            <person name="Mardis E.R."/>
            <person name="Wilson R.K."/>
        </authorList>
    </citation>
    <scope>NUCLEOTIDE SEQUENCE [LARGE SCALE GENOMIC DNA]</scope>
    <source>
        <strain evidence="9">KA00683</strain>
    </source>
</reference>
<dbReference type="EMBL" id="LSDK01000076">
    <property type="protein sequence ID" value="KXB76135.1"/>
    <property type="molecule type" value="Genomic_DNA"/>
</dbReference>
<dbReference type="RefSeq" id="WP_060935391.1">
    <property type="nucleotide sequence ID" value="NZ_KQ960446.1"/>
</dbReference>
<evidence type="ECO:0000313" key="9">
    <source>
        <dbReference type="Proteomes" id="UP000070224"/>
    </source>
</evidence>
<evidence type="ECO:0000256" key="4">
    <source>
        <dbReference type="ARBA" id="ARBA00023315"/>
    </source>
</evidence>
<dbReference type="PROSITE" id="PS00101">
    <property type="entry name" value="HEXAPEP_TRANSFERASES"/>
    <property type="match status" value="1"/>
</dbReference>
<dbReference type="STRING" id="322095.HMPREF3185_01072"/>
<comment type="function">
    <text evidence="5">Acetyltransferase implicated in the O-acetylation of Nod factors.</text>
</comment>
<dbReference type="Gene3D" id="2.160.10.10">
    <property type="entry name" value="Hexapeptide repeat proteins"/>
    <property type="match status" value="1"/>
</dbReference>
<dbReference type="EC" id="2.3.1.-" evidence="6"/>
<evidence type="ECO:0000256" key="1">
    <source>
        <dbReference type="ARBA" id="ARBA00007274"/>
    </source>
</evidence>
<keyword evidence="2 6" id="KW-0808">Transferase</keyword>
<dbReference type="Pfam" id="PF00132">
    <property type="entry name" value="Hexapep"/>
    <property type="match status" value="1"/>
</dbReference>
<evidence type="ECO:0000256" key="3">
    <source>
        <dbReference type="ARBA" id="ARBA00022737"/>
    </source>
</evidence>
<evidence type="ECO:0000259" key="7">
    <source>
        <dbReference type="SMART" id="SM01266"/>
    </source>
</evidence>
<dbReference type="PATRIC" id="fig|322095.3.peg.1057"/>
<dbReference type="CDD" id="cd03357">
    <property type="entry name" value="LbH_MAT_GAT"/>
    <property type="match status" value="1"/>
</dbReference>
<dbReference type="InterPro" id="IPR018357">
    <property type="entry name" value="Hexapep_transf_CS"/>
</dbReference>
<sequence>MTQRERRQAGLYFCAIDPEIHEERVQAQDLIQRYNTLHPDQNKEASEIIRSLLGTMGEYCHFVPPIFFDYESNVHIGDFSFVNSNFTALDAGRIDIGRHVFIGPNVSIYTPTHPLLAEERNTGYEQGKPVKIGDNVWIGGSVTILGGVTIGEGAVIGTGSVVIRDIPAGVIAVGNPCRPLREITDADRVLHDIEP</sequence>
<keyword evidence="4 6" id="KW-0012">Acyltransferase</keyword>
<dbReference type="PANTHER" id="PTHR43017:SF1">
    <property type="entry name" value="ACETYLTRANSFERASE YJL218W-RELATED"/>
    <property type="match status" value="1"/>
</dbReference>
<dbReference type="InterPro" id="IPR039369">
    <property type="entry name" value="LacA-like"/>
</dbReference>
<dbReference type="PANTHER" id="PTHR43017">
    <property type="entry name" value="GALACTOSIDE O-ACETYLTRANSFERASE"/>
    <property type="match status" value="1"/>
</dbReference>
<dbReference type="FunFam" id="2.160.10.10:FF:000025">
    <property type="entry name" value="Hexapeptide-repeat containing-acetyltransferase"/>
    <property type="match status" value="1"/>
</dbReference>
<keyword evidence="9" id="KW-1185">Reference proteome</keyword>
<dbReference type="InterPro" id="IPR024688">
    <property type="entry name" value="Mac_dom"/>
</dbReference>
<comment type="similarity">
    <text evidence="1 6">Belongs to the transferase hexapeptide repeat family.</text>
</comment>
<evidence type="ECO:0000256" key="2">
    <source>
        <dbReference type="ARBA" id="ARBA00022679"/>
    </source>
</evidence>
<protein>
    <recommendedName>
        <fullName evidence="6">Acetyltransferase</fullName>
        <ecNumber evidence="6">2.3.1.-</ecNumber>
    </recommendedName>
</protein>
<evidence type="ECO:0000256" key="6">
    <source>
        <dbReference type="RuleBase" id="RU367021"/>
    </source>
</evidence>
<keyword evidence="3" id="KW-0677">Repeat</keyword>
<dbReference type="OrthoDB" id="9812571at2"/>
<dbReference type="Proteomes" id="UP000070224">
    <property type="component" value="Unassembled WGS sequence"/>
</dbReference>
<evidence type="ECO:0000256" key="5">
    <source>
        <dbReference type="ARBA" id="ARBA00055587"/>
    </source>
</evidence>
<evidence type="ECO:0000313" key="8">
    <source>
        <dbReference type="EMBL" id="KXB76135.1"/>
    </source>
</evidence>
<dbReference type="Pfam" id="PF12464">
    <property type="entry name" value="Mac"/>
    <property type="match status" value="1"/>
</dbReference>
<gene>
    <name evidence="8" type="ORF">HMPREF3185_01072</name>
</gene>
<dbReference type="AlphaFoldDB" id="A0A134B870"/>
<accession>A0A134B870</accession>
<organism evidence="8 9">
    <name type="scientific">Porphyromonas somerae</name>
    <dbReference type="NCBI Taxonomy" id="322095"/>
    <lineage>
        <taxon>Bacteria</taxon>
        <taxon>Pseudomonadati</taxon>
        <taxon>Bacteroidota</taxon>
        <taxon>Bacteroidia</taxon>
        <taxon>Bacteroidales</taxon>
        <taxon>Porphyromonadaceae</taxon>
        <taxon>Porphyromonas</taxon>
    </lineage>
</organism>
<name>A0A134B870_9PORP</name>
<feature type="domain" description="Maltose/galactoside acetyltransferase" evidence="7">
    <location>
        <begin position="4"/>
        <end position="58"/>
    </location>
</feature>
<dbReference type="InterPro" id="IPR001451">
    <property type="entry name" value="Hexapep"/>
</dbReference>
<dbReference type="InterPro" id="IPR011004">
    <property type="entry name" value="Trimer_LpxA-like_sf"/>
</dbReference>
<dbReference type="SMART" id="SM01266">
    <property type="entry name" value="Mac"/>
    <property type="match status" value="1"/>
</dbReference>
<dbReference type="GO" id="GO:0008870">
    <property type="term" value="F:galactoside O-acetyltransferase activity"/>
    <property type="evidence" value="ECO:0007669"/>
    <property type="project" value="TreeGrafter"/>
</dbReference>